<protein>
    <recommendedName>
        <fullName evidence="4">DUF3592 domain-containing protein</fullName>
    </recommendedName>
</protein>
<comment type="caution">
    <text evidence="2">The sequence shown here is derived from an EMBL/GenBank/DDBJ whole genome shotgun (WGS) entry which is preliminary data.</text>
</comment>
<keyword evidence="1" id="KW-1133">Transmembrane helix</keyword>
<feature type="transmembrane region" description="Helical" evidence="1">
    <location>
        <begin position="106"/>
        <end position="125"/>
    </location>
</feature>
<dbReference type="EMBL" id="BMNG01000018">
    <property type="protein sequence ID" value="GGO55936.1"/>
    <property type="molecule type" value="Genomic_DNA"/>
</dbReference>
<organism evidence="2 3">
    <name type="scientific">Streptomyces lasiicapitis</name>
    <dbReference type="NCBI Taxonomy" id="1923961"/>
    <lineage>
        <taxon>Bacteria</taxon>
        <taxon>Bacillati</taxon>
        <taxon>Actinomycetota</taxon>
        <taxon>Actinomycetes</taxon>
        <taxon>Kitasatosporales</taxon>
        <taxon>Streptomycetaceae</taxon>
        <taxon>Streptomyces</taxon>
    </lineage>
</organism>
<accession>A0ABQ2MQG3</accession>
<evidence type="ECO:0000313" key="3">
    <source>
        <dbReference type="Proteomes" id="UP000656881"/>
    </source>
</evidence>
<reference evidence="3" key="1">
    <citation type="journal article" date="2019" name="Int. J. Syst. Evol. Microbiol.">
        <title>The Global Catalogue of Microorganisms (GCM) 10K type strain sequencing project: providing services to taxonomists for standard genome sequencing and annotation.</title>
        <authorList>
            <consortium name="The Broad Institute Genomics Platform"/>
            <consortium name="The Broad Institute Genome Sequencing Center for Infectious Disease"/>
            <person name="Wu L."/>
            <person name="Ma J."/>
        </authorList>
    </citation>
    <scope>NUCLEOTIDE SEQUENCE [LARGE SCALE GENOMIC DNA]</scope>
    <source>
        <strain evidence="3">CGMCC 4.7349</strain>
    </source>
</reference>
<proteinExistence type="predicted"/>
<dbReference type="RefSeq" id="WP_189176952.1">
    <property type="nucleotide sequence ID" value="NZ_BMNG01000018.1"/>
</dbReference>
<name>A0ABQ2MQG3_9ACTN</name>
<keyword evidence="3" id="KW-1185">Reference proteome</keyword>
<gene>
    <name evidence="2" type="ORF">GCM10012286_69230</name>
</gene>
<evidence type="ECO:0000256" key="1">
    <source>
        <dbReference type="SAM" id="Phobius"/>
    </source>
</evidence>
<keyword evidence="1" id="KW-0812">Transmembrane</keyword>
<keyword evidence="1" id="KW-0472">Membrane</keyword>
<sequence length="151" mass="15221">MPAYALRGAAGIVAALILAAGVWASWDSARYVMVSGGGRERGTLSLARCGDDTCTGPYAPASGDKPRDRVVIDKSVATPKGERIPVVVKPDSDEAVRSGGPGFLHAWLPLGGALLLAAVVVAGGLRLNRMAGVLALAGGVQLSAAFAALSL</sequence>
<feature type="transmembrane region" description="Helical" evidence="1">
    <location>
        <begin position="132"/>
        <end position="149"/>
    </location>
</feature>
<evidence type="ECO:0008006" key="4">
    <source>
        <dbReference type="Google" id="ProtNLM"/>
    </source>
</evidence>
<evidence type="ECO:0000313" key="2">
    <source>
        <dbReference type="EMBL" id="GGO55936.1"/>
    </source>
</evidence>
<dbReference type="Proteomes" id="UP000656881">
    <property type="component" value="Unassembled WGS sequence"/>
</dbReference>